<sequence>MTSPMSLSITQTITGATGALLEGDHAGALALLQSALTNAKLGLSAAGQETPLSQEIRRRMPFQLYALPLELQQSCDNHRSSCPCSIFSFYNSVVISDEMCAEAEPFFATELSAMILYNLGLLYHRLALLTGSTTYFSKAMKLYDIAASIVLSPGAEQENFHHDLTVLQLALYVNMGHIYSNFLEQEGTMRCAEGIQTLFSSVDVNCLNPETRKLFYQNMFVTHAGLHLSLAPAA</sequence>
<protein>
    <recommendedName>
        <fullName evidence="2">KIF-binding protein</fullName>
    </recommendedName>
</protein>
<dbReference type="EMBL" id="HBIM01010171">
    <property type="protein sequence ID" value="CAE0411141.1"/>
    <property type="molecule type" value="Transcribed_RNA"/>
</dbReference>
<proteinExistence type="predicted"/>
<dbReference type="AlphaFoldDB" id="A0A7S3L496"/>
<evidence type="ECO:0008006" key="2">
    <source>
        <dbReference type="Google" id="ProtNLM"/>
    </source>
</evidence>
<evidence type="ECO:0000313" key="1">
    <source>
        <dbReference type="EMBL" id="CAE0411141.1"/>
    </source>
</evidence>
<organism evidence="1">
    <name type="scientific">Amphora coffeiformis</name>
    <dbReference type="NCBI Taxonomy" id="265554"/>
    <lineage>
        <taxon>Eukaryota</taxon>
        <taxon>Sar</taxon>
        <taxon>Stramenopiles</taxon>
        <taxon>Ochrophyta</taxon>
        <taxon>Bacillariophyta</taxon>
        <taxon>Bacillariophyceae</taxon>
        <taxon>Bacillariophycidae</taxon>
        <taxon>Thalassiophysales</taxon>
        <taxon>Catenulaceae</taxon>
        <taxon>Amphora</taxon>
    </lineage>
</organism>
<gene>
    <name evidence="1" type="ORF">ACOF00016_LOCUS8528</name>
</gene>
<name>A0A7S3L496_9STRA</name>
<reference evidence="1" key="1">
    <citation type="submission" date="2021-01" db="EMBL/GenBank/DDBJ databases">
        <authorList>
            <person name="Corre E."/>
            <person name="Pelletier E."/>
            <person name="Niang G."/>
            <person name="Scheremetjew M."/>
            <person name="Finn R."/>
            <person name="Kale V."/>
            <person name="Holt S."/>
            <person name="Cochrane G."/>
            <person name="Meng A."/>
            <person name="Brown T."/>
            <person name="Cohen L."/>
        </authorList>
    </citation>
    <scope>NUCLEOTIDE SEQUENCE</scope>
    <source>
        <strain evidence="1">CCMP127</strain>
    </source>
</reference>
<accession>A0A7S3L496</accession>